<dbReference type="Proteomes" id="UP001519460">
    <property type="component" value="Unassembled WGS sequence"/>
</dbReference>
<evidence type="ECO:0000256" key="7">
    <source>
        <dbReference type="RuleBase" id="RU367013"/>
    </source>
</evidence>
<keyword evidence="8" id="KW-0175">Coiled coil</keyword>
<dbReference type="PRINTS" id="PR00448">
    <property type="entry name" value="NSFATTACHMNT"/>
</dbReference>
<dbReference type="Pfam" id="PF14938">
    <property type="entry name" value="SNAP"/>
    <property type="match status" value="1"/>
</dbReference>
<keyword evidence="5 7" id="KW-0653">Protein transport</keyword>
<keyword evidence="10" id="KW-1185">Reference proteome</keyword>
<evidence type="ECO:0000313" key="9">
    <source>
        <dbReference type="EMBL" id="KAK7502791.1"/>
    </source>
</evidence>
<proteinExistence type="inferred from homology"/>
<name>A0ABD0LU72_9CAEN</name>
<dbReference type="PANTHER" id="PTHR13768:SF8">
    <property type="entry name" value="ALPHA-SOLUBLE NSF ATTACHMENT PROTEIN"/>
    <property type="match status" value="1"/>
</dbReference>
<evidence type="ECO:0000256" key="3">
    <source>
        <dbReference type="ARBA" id="ARBA00022448"/>
    </source>
</evidence>
<dbReference type="CDD" id="cd15832">
    <property type="entry name" value="SNAP"/>
    <property type="match status" value="1"/>
</dbReference>
<evidence type="ECO:0000256" key="8">
    <source>
        <dbReference type="SAM" id="Coils"/>
    </source>
</evidence>
<keyword evidence="3 7" id="KW-0813">Transport</keyword>
<evidence type="ECO:0000256" key="6">
    <source>
        <dbReference type="ARBA" id="ARBA00023136"/>
    </source>
</evidence>
<dbReference type="GO" id="GO:0016192">
    <property type="term" value="P:vesicle-mediated transport"/>
    <property type="evidence" value="ECO:0007669"/>
    <property type="project" value="UniProtKB-KW"/>
</dbReference>
<dbReference type="InterPro" id="IPR000744">
    <property type="entry name" value="NSF_attach"/>
</dbReference>
<organism evidence="9 10">
    <name type="scientific">Batillaria attramentaria</name>
    <dbReference type="NCBI Taxonomy" id="370345"/>
    <lineage>
        <taxon>Eukaryota</taxon>
        <taxon>Metazoa</taxon>
        <taxon>Spiralia</taxon>
        <taxon>Lophotrochozoa</taxon>
        <taxon>Mollusca</taxon>
        <taxon>Gastropoda</taxon>
        <taxon>Caenogastropoda</taxon>
        <taxon>Sorbeoconcha</taxon>
        <taxon>Cerithioidea</taxon>
        <taxon>Batillariidae</taxon>
        <taxon>Batillaria</taxon>
    </lineage>
</organism>
<gene>
    <name evidence="9" type="ORF">BaRGS_00006041</name>
</gene>
<evidence type="ECO:0000256" key="2">
    <source>
        <dbReference type="ARBA" id="ARBA00010050"/>
    </source>
</evidence>
<comment type="similarity">
    <text evidence="2 7">Belongs to the SNAP family.</text>
</comment>
<evidence type="ECO:0000256" key="5">
    <source>
        <dbReference type="ARBA" id="ARBA00022927"/>
    </source>
</evidence>
<dbReference type="InterPro" id="IPR011990">
    <property type="entry name" value="TPR-like_helical_dom_sf"/>
</dbReference>
<dbReference type="PANTHER" id="PTHR13768">
    <property type="entry name" value="SOLUBLE NSF ATTACHMENT PROTEIN SNAP"/>
    <property type="match status" value="1"/>
</dbReference>
<comment type="subcellular location">
    <subcellularLocation>
        <location evidence="1 7">Membrane</location>
        <topology evidence="1 7">Peripheral membrane protein</topology>
    </subcellularLocation>
</comment>
<evidence type="ECO:0000256" key="4">
    <source>
        <dbReference type="ARBA" id="ARBA00022892"/>
    </source>
</evidence>
<keyword evidence="4 7" id="KW-0931">ER-Golgi transport</keyword>
<evidence type="ECO:0000313" key="10">
    <source>
        <dbReference type="Proteomes" id="UP001519460"/>
    </source>
</evidence>
<comment type="function">
    <text evidence="7">Required for vesicular transport between the endoplasmic reticulum and the Golgi apparatus.</text>
</comment>
<dbReference type="Gene3D" id="1.25.40.10">
    <property type="entry name" value="Tetratricopeptide repeat domain"/>
    <property type="match status" value="1"/>
</dbReference>
<dbReference type="AlphaFoldDB" id="A0ABD0LU72"/>
<dbReference type="FunFam" id="1.25.40.10:FF:000028">
    <property type="entry name" value="beta-soluble NSF attachment protein-like isoform X1"/>
    <property type="match status" value="1"/>
</dbReference>
<dbReference type="SUPFAM" id="SSF48452">
    <property type="entry name" value="TPR-like"/>
    <property type="match status" value="1"/>
</dbReference>
<dbReference type="GO" id="GO:0016020">
    <property type="term" value="C:membrane"/>
    <property type="evidence" value="ECO:0007669"/>
    <property type="project" value="UniProtKB-SubCell"/>
</dbReference>
<sequence>MADHEQKAMQLMQEAEKKLKSAKGFFGSMLASFGGGSSKHEEAAELYVRAANSFKMAKKWSLGGEAFCKAAELQLTLDSKHEAATRYVDAGNCYRKGDANEAVRCFQKAIEIYTDMGRFTIAAKHHITVAEIYETELVDVEKAITNYEQAADYYKGEESNSSANKCLVKVAEFSAQLENYEKAIEIYEQLGMYAMDNSLLKYSAKDHFFKACICHMCVDLVNAQLSVAKYEDMFPAFSDSRECKLIKNLLKACEEENVDAFTEALREFDSISRLDKNLTAMLLKVKKQLNAEPELC</sequence>
<keyword evidence="6 7" id="KW-0472">Membrane</keyword>
<evidence type="ECO:0000256" key="1">
    <source>
        <dbReference type="ARBA" id="ARBA00004170"/>
    </source>
</evidence>
<evidence type="ECO:0008006" key="11">
    <source>
        <dbReference type="Google" id="ProtNLM"/>
    </source>
</evidence>
<comment type="caution">
    <text evidence="9">The sequence shown here is derived from an EMBL/GenBank/DDBJ whole genome shotgun (WGS) entry which is preliminary data.</text>
</comment>
<protein>
    <recommendedName>
        <fullName evidence="11">Alpha-soluble NSF attachment protein</fullName>
    </recommendedName>
</protein>
<dbReference type="EMBL" id="JACVVK020000024">
    <property type="protein sequence ID" value="KAK7502791.1"/>
    <property type="molecule type" value="Genomic_DNA"/>
</dbReference>
<feature type="coiled-coil region" evidence="8">
    <location>
        <begin position="130"/>
        <end position="190"/>
    </location>
</feature>
<reference evidence="9 10" key="1">
    <citation type="journal article" date="2023" name="Sci. Data">
        <title>Genome assembly of the Korean intertidal mud-creeper Batillaria attramentaria.</title>
        <authorList>
            <person name="Patra A.K."/>
            <person name="Ho P.T."/>
            <person name="Jun S."/>
            <person name="Lee S.J."/>
            <person name="Kim Y."/>
            <person name="Won Y.J."/>
        </authorList>
    </citation>
    <scope>NUCLEOTIDE SEQUENCE [LARGE SCALE GENOMIC DNA]</scope>
    <source>
        <strain evidence="9">Wonlab-2016</strain>
    </source>
</reference>
<accession>A0ABD0LU72</accession>
<dbReference type="GO" id="GO:0006886">
    <property type="term" value="P:intracellular protein transport"/>
    <property type="evidence" value="ECO:0007669"/>
    <property type="project" value="UniProtKB-UniRule"/>
</dbReference>